<dbReference type="GO" id="GO:0005886">
    <property type="term" value="C:plasma membrane"/>
    <property type="evidence" value="ECO:0007669"/>
    <property type="project" value="UniProtKB-SubCell"/>
</dbReference>
<dbReference type="SUPFAM" id="SSF81321">
    <property type="entry name" value="Family A G protein-coupled receptor-like"/>
    <property type="match status" value="1"/>
</dbReference>
<feature type="transmembrane region" description="Helical" evidence="11">
    <location>
        <begin position="72"/>
        <end position="98"/>
    </location>
</feature>
<comment type="caution">
    <text evidence="13">The sequence shown here is derived from an EMBL/GenBank/DDBJ whole genome shotgun (WGS) entry which is preliminary data.</text>
</comment>
<feature type="transmembrane region" description="Helical" evidence="11">
    <location>
        <begin position="307"/>
        <end position="328"/>
    </location>
</feature>
<dbReference type="GO" id="GO:0004930">
    <property type="term" value="F:G protein-coupled receptor activity"/>
    <property type="evidence" value="ECO:0007669"/>
    <property type="project" value="UniProtKB-KW"/>
</dbReference>
<evidence type="ECO:0000256" key="5">
    <source>
        <dbReference type="ARBA" id="ARBA00022989"/>
    </source>
</evidence>
<evidence type="ECO:0000256" key="11">
    <source>
        <dbReference type="SAM" id="Phobius"/>
    </source>
</evidence>
<evidence type="ECO:0000256" key="8">
    <source>
        <dbReference type="ARBA" id="ARBA00023170"/>
    </source>
</evidence>
<dbReference type="AlphaFoldDB" id="A0A9P0XJA5"/>
<keyword evidence="9" id="KW-0325">Glycoprotein</keyword>
<proteinExistence type="inferred from homology"/>
<evidence type="ECO:0000313" key="14">
    <source>
        <dbReference type="Proteomes" id="UP001152562"/>
    </source>
</evidence>
<keyword evidence="14" id="KW-1185">Reference proteome</keyword>
<dbReference type="Gene3D" id="1.20.1070.10">
    <property type="entry name" value="Rhodopsin 7-helix transmembrane proteins"/>
    <property type="match status" value="1"/>
</dbReference>
<dbReference type="Pfam" id="PF00001">
    <property type="entry name" value="7tm_1"/>
    <property type="match status" value="1"/>
</dbReference>
<protein>
    <recommendedName>
        <fullName evidence="12">G-protein coupled receptors family 1 profile domain-containing protein</fullName>
    </recommendedName>
</protein>
<dbReference type="InterPro" id="IPR017452">
    <property type="entry name" value="GPCR_Rhodpsn_7TM"/>
</dbReference>
<keyword evidence="3" id="KW-1003">Cell membrane</keyword>
<organism evidence="13 14">
    <name type="scientific">Pieris brassicae</name>
    <name type="common">White butterfly</name>
    <name type="synonym">Large white butterfly</name>
    <dbReference type="NCBI Taxonomy" id="7116"/>
    <lineage>
        <taxon>Eukaryota</taxon>
        <taxon>Metazoa</taxon>
        <taxon>Ecdysozoa</taxon>
        <taxon>Arthropoda</taxon>
        <taxon>Hexapoda</taxon>
        <taxon>Insecta</taxon>
        <taxon>Pterygota</taxon>
        <taxon>Neoptera</taxon>
        <taxon>Endopterygota</taxon>
        <taxon>Lepidoptera</taxon>
        <taxon>Glossata</taxon>
        <taxon>Ditrysia</taxon>
        <taxon>Papilionoidea</taxon>
        <taxon>Pieridae</taxon>
        <taxon>Pierinae</taxon>
        <taxon>Pieris</taxon>
    </lineage>
</organism>
<comment type="subcellular location">
    <subcellularLocation>
        <location evidence="1">Cell membrane</location>
        <topology evidence="1">Multi-pass membrane protein</topology>
    </subcellularLocation>
</comment>
<reference evidence="13" key="1">
    <citation type="submission" date="2022-05" db="EMBL/GenBank/DDBJ databases">
        <authorList>
            <person name="Okamura Y."/>
        </authorList>
    </citation>
    <scope>NUCLEOTIDE SEQUENCE</scope>
</reference>
<dbReference type="GO" id="GO:0001973">
    <property type="term" value="P:G protein-coupled adenosine receptor signaling pathway"/>
    <property type="evidence" value="ECO:0007669"/>
    <property type="project" value="TreeGrafter"/>
</dbReference>
<dbReference type="PANTHER" id="PTHR24246:SF27">
    <property type="entry name" value="ADENOSINE RECEPTOR, ISOFORM A"/>
    <property type="match status" value="1"/>
</dbReference>
<dbReference type="GO" id="GO:0007189">
    <property type="term" value="P:adenylate cyclase-activating G protein-coupled receptor signaling pathway"/>
    <property type="evidence" value="ECO:0007669"/>
    <property type="project" value="TreeGrafter"/>
</dbReference>
<evidence type="ECO:0000256" key="10">
    <source>
        <dbReference type="ARBA" id="ARBA00023224"/>
    </source>
</evidence>
<dbReference type="PROSITE" id="PS50262">
    <property type="entry name" value="G_PROTEIN_RECEP_F1_2"/>
    <property type="match status" value="1"/>
</dbReference>
<evidence type="ECO:0000256" key="2">
    <source>
        <dbReference type="ARBA" id="ARBA00010663"/>
    </source>
</evidence>
<feature type="domain" description="G-protein coupled receptors family 1 profile" evidence="12">
    <location>
        <begin position="88"/>
        <end position="297"/>
    </location>
</feature>
<evidence type="ECO:0000259" key="12">
    <source>
        <dbReference type="PROSITE" id="PS50262"/>
    </source>
</evidence>
<keyword evidence="8" id="KW-0675">Receptor</keyword>
<keyword evidence="7 11" id="KW-0472">Membrane</keyword>
<keyword evidence="10" id="KW-0807">Transducer</keyword>
<evidence type="ECO:0000256" key="4">
    <source>
        <dbReference type="ARBA" id="ARBA00022692"/>
    </source>
</evidence>
<feature type="transmembrane region" description="Helical" evidence="11">
    <location>
        <begin position="228"/>
        <end position="253"/>
    </location>
</feature>
<feature type="transmembrane region" description="Helical" evidence="11">
    <location>
        <begin position="144"/>
        <end position="166"/>
    </location>
</feature>
<evidence type="ECO:0000256" key="6">
    <source>
        <dbReference type="ARBA" id="ARBA00023040"/>
    </source>
</evidence>
<keyword evidence="5 11" id="KW-1133">Transmembrane helix</keyword>
<feature type="transmembrane region" description="Helical" evidence="11">
    <location>
        <begin position="107"/>
        <end position="132"/>
    </location>
</feature>
<evidence type="ECO:0000256" key="7">
    <source>
        <dbReference type="ARBA" id="ARBA00023136"/>
    </source>
</evidence>
<dbReference type="InterPro" id="IPR000276">
    <property type="entry name" value="GPCR_Rhodpsn"/>
</dbReference>
<evidence type="ECO:0000256" key="9">
    <source>
        <dbReference type="ARBA" id="ARBA00023180"/>
    </source>
</evidence>
<dbReference type="CDD" id="cd00637">
    <property type="entry name" value="7tm_classA_rhodopsin-like"/>
    <property type="match status" value="1"/>
</dbReference>
<dbReference type="EMBL" id="CALOZG010000087">
    <property type="protein sequence ID" value="CAH4038591.1"/>
    <property type="molecule type" value="Genomic_DNA"/>
</dbReference>
<keyword evidence="6" id="KW-0297">G-protein coupled receptor</keyword>
<evidence type="ECO:0000256" key="3">
    <source>
        <dbReference type="ARBA" id="ARBA00022475"/>
    </source>
</evidence>
<evidence type="ECO:0000313" key="13">
    <source>
        <dbReference type="EMBL" id="CAH4038591.1"/>
    </source>
</evidence>
<dbReference type="PANTHER" id="PTHR24246">
    <property type="entry name" value="OLFACTORY RECEPTOR AND ADENOSINE RECEPTOR"/>
    <property type="match status" value="1"/>
</dbReference>
<accession>A0A9P0XJA5</accession>
<evidence type="ECO:0000256" key="1">
    <source>
        <dbReference type="ARBA" id="ARBA00004651"/>
    </source>
</evidence>
<feature type="transmembrane region" description="Helical" evidence="11">
    <location>
        <begin position="187"/>
        <end position="208"/>
    </location>
</feature>
<gene>
    <name evidence="13" type="ORF">PIBRA_LOCUS14123</name>
</gene>
<name>A0A9P0XJA5_PIEBR</name>
<comment type="similarity">
    <text evidence="2">Belongs to the G-protein coupled receptor 1 family.</text>
</comment>
<feature type="transmembrane region" description="Helical" evidence="11">
    <location>
        <begin position="274"/>
        <end position="295"/>
    </location>
</feature>
<dbReference type="Proteomes" id="UP001152562">
    <property type="component" value="Unassembled WGS sequence"/>
</dbReference>
<keyword evidence="4 11" id="KW-0812">Transmembrane</keyword>
<sequence>MFPPLKFMTLKGCVYTQSDVKNALAACFSRHFDKRIRWDLASSMYGVNRNNTTDLSNYTFSPVTFNEEWPKVWRLVIMVTMATLGTTLNGFFVASFFVERPLRRAGLVYLACIGLTDMIITGVILPVSSVVLLSGDWDNVRVCNVVQCLGMSAVYCYSLFFMFTAIEEYLRVCCSKQVYGIVTRCNVAITTITVFILSFTLGSVGVYLDLDYDYCERLHYGNIYYRAVSVVMLHLIPCLFTFYYLFAAHLSVCRRAATQPSYRRSHAYSRDKSITVLNLTTYATFFLAWVPYVIISFNLGAASDDTYYNSIWFGHGRAVLATSMYSIMDRGFRRAFAHLFNYCCCKSSLSGQLAPRHRREYCTRVRLLQPNMFMARSAQIRLAGRARAVSLIRETQHL</sequence>